<evidence type="ECO:0000256" key="5">
    <source>
        <dbReference type="ARBA" id="ARBA00022989"/>
    </source>
</evidence>
<keyword evidence="3" id="KW-1003">Cell membrane</keyword>
<feature type="transmembrane region" description="Helical" evidence="7">
    <location>
        <begin position="244"/>
        <end position="262"/>
    </location>
</feature>
<feature type="transmembrane region" description="Helical" evidence="7">
    <location>
        <begin position="217"/>
        <end position="238"/>
    </location>
</feature>
<sequence length="312" mass="33378">MRDVLFTAPAHWHGLIVVYFFFGGISACSYVLAALLHLFGGEEDRPTSRLGYLVSLPALMVCPPLLIVDLDRPERFWHLFLWSQRPGLMFKWWSPMSIGSWALLAFGAFSCASFLGALAVEGFRPRWVPERLGGLGRGVVGKLLAVGGAGFAFFIAGYTGVLLSVTNRPFWAETPLLGLLFTASAMSASAVLVGFLGTRRGAAYAPTLPWLSRMEHVAAFVELVVLVLFLVWLGPAVAAWRSPYGVLLGVAVVFGLVAPLGLSWARRRRAQRGGAPEAIEGGLSVLGVGFVLVGSLALRAAIVLASEAVGHA</sequence>
<dbReference type="Gene3D" id="1.20.1630.10">
    <property type="entry name" value="Formate dehydrogenase/DMSO reductase domain"/>
    <property type="match status" value="1"/>
</dbReference>
<dbReference type="Pfam" id="PF03916">
    <property type="entry name" value="NrfD"/>
    <property type="match status" value="1"/>
</dbReference>
<dbReference type="KEGG" id="ccro:CMC5_059640"/>
<evidence type="ECO:0000313" key="9">
    <source>
        <dbReference type="Proteomes" id="UP000067626"/>
    </source>
</evidence>
<proteinExistence type="inferred from homology"/>
<dbReference type="InterPro" id="IPR005614">
    <property type="entry name" value="NrfD-like"/>
</dbReference>
<evidence type="ECO:0000256" key="6">
    <source>
        <dbReference type="ARBA" id="ARBA00023136"/>
    </source>
</evidence>
<protein>
    <submittedName>
        <fullName evidence="8">Polysulfide reductase</fullName>
    </submittedName>
</protein>
<dbReference type="InterPro" id="IPR052049">
    <property type="entry name" value="Electron_transfer_protein"/>
</dbReference>
<keyword evidence="5 7" id="KW-1133">Transmembrane helix</keyword>
<keyword evidence="6 7" id="KW-0472">Membrane</keyword>
<evidence type="ECO:0000256" key="1">
    <source>
        <dbReference type="ARBA" id="ARBA00004651"/>
    </source>
</evidence>
<dbReference type="Proteomes" id="UP000067626">
    <property type="component" value="Chromosome"/>
</dbReference>
<feature type="transmembrane region" description="Helical" evidence="7">
    <location>
        <begin position="143"/>
        <end position="164"/>
    </location>
</feature>
<feature type="transmembrane region" description="Helical" evidence="7">
    <location>
        <begin position="98"/>
        <end position="123"/>
    </location>
</feature>
<dbReference type="OrthoDB" id="1807119at2"/>
<dbReference type="GO" id="GO:0005886">
    <property type="term" value="C:plasma membrane"/>
    <property type="evidence" value="ECO:0007669"/>
    <property type="project" value="UniProtKB-SubCell"/>
</dbReference>
<dbReference type="PROSITE" id="PS51257">
    <property type="entry name" value="PROKAR_LIPOPROTEIN"/>
    <property type="match status" value="1"/>
</dbReference>
<dbReference type="PANTHER" id="PTHR34856:SF2">
    <property type="entry name" value="PROTEIN NRFD"/>
    <property type="match status" value="1"/>
</dbReference>
<dbReference type="PATRIC" id="fig|52.7.peg.6572"/>
<feature type="transmembrane region" description="Helical" evidence="7">
    <location>
        <begin position="12"/>
        <end position="38"/>
    </location>
</feature>
<keyword evidence="4 7" id="KW-0812">Transmembrane</keyword>
<organism evidence="8 9">
    <name type="scientific">Chondromyces crocatus</name>
    <dbReference type="NCBI Taxonomy" id="52"/>
    <lineage>
        <taxon>Bacteria</taxon>
        <taxon>Pseudomonadati</taxon>
        <taxon>Myxococcota</taxon>
        <taxon>Polyangia</taxon>
        <taxon>Polyangiales</taxon>
        <taxon>Polyangiaceae</taxon>
        <taxon>Chondromyces</taxon>
    </lineage>
</organism>
<dbReference type="STRING" id="52.CMC5_059640"/>
<gene>
    <name evidence="8" type="ORF">CMC5_059640</name>
</gene>
<dbReference type="PANTHER" id="PTHR34856">
    <property type="entry name" value="PROTEIN NRFD"/>
    <property type="match status" value="1"/>
</dbReference>
<feature type="transmembrane region" description="Helical" evidence="7">
    <location>
        <begin position="50"/>
        <end position="68"/>
    </location>
</feature>
<dbReference type="AlphaFoldDB" id="A0A0K1EMA9"/>
<feature type="transmembrane region" description="Helical" evidence="7">
    <location>
        <begin position="176"/>
        <end position="196"/>
    </location>
</feature>
<name>A0A0K1EMA9_CHOCO</name>
<evidence type="ECO:0000256" key="7">
    <source>
        <dbReference type="SAM" id="Phobius"/>
    </source>
</evidence>
<keyword evidence="9" id="KW-1185">Reference proteome</keyword>
<evidence type="ECO:0000313" key="8">
    <source>
        <dbReference type="EMBL" id="AKT41753.1"/>
    </source>
</evidence>
<comment type="similarity">
    <text evidence="2">Belongs to the NrfD family.</text>
</comment>
<evidence type="ECO:0000256" key="4">
    <source>
        <dbReference type="ARBA" id="ARBA00022692"/>
    </source>
</evidence>
<feature type="transmembrane region" description="Helical" evidence="7">
    <location>
        <begin position="283"/>
        <end position="305"/>
    </location>
</feature>
<dbReference type="EMBL" id="CP012159">
    <property type="protein sequence ID" value="AKT41753.1"/>
    <property type="molecule type" value="Genomic_DNA"/>
</dbReference>
<reference evidence="8 9" key="1">
    <citation type="submission" date="2015-07" db="EMBL/GenBank/DDBJ databases">
        <title>Genome analysis of myxobacterium Chondromyces crocatus Cm c5 reveals a high potential for natural compound synthesis and the genetic basis for the loss of fruiting body formation.</title>
        <authorList>
            <person name="Zaburannyi N."/>
            <person name="Bunk B."/>
            <person name="Maier J."/>
            <person name="Overmann J."/>
            <person name="Mueller R."/>
        </authorList>
    </citation>
    <scope>NUCLEOTIDE SEQUENCE [LARGE SCALE GENOMIC DNA]</scope>
    <source>
        <strain evidence="8 9">Cm c5</strain>
    </source>
</reference>
<evidence type="ECO:0000256" key="3">
    <source>
        <dbReference type="ARBA" id="ARBA00022475"/>
    </source>
</evidence>
<accession>A0A0K1EMA9</accession>
<evidence type="ECO:0000256" key="2">
    <source>
        <dbReference type="ARBA" id="ARBA00008929"/>
    </source>
</evidence>
<dbReference type="RefSeq" id="WP_050433489.1">
    <property type="nucleotide sequence ID" value="NZ_CP012159.1"/>
</dbReference>
<comment type="subcellular location">
    <subcellularLocation>
        <location evidence="1">Cell membrane</location>
        <topology evidence="1">Multi-pass membrane protein</topology>
    </subcellularLocation>
</comment>